<protein>
    <submittedName>
        <fullName evidence="1">Uncharacterized protein</fullName>
    </submittedName>
</protein>
<accession>A0ABN6ZAX9</accession>
<proteinExistence type="predicted"/>
<keyword evidence="2" id="KW-1185">Reference proteome</keyword>
<name>A0ABN6ZAX9_9FIRM</name>
<sequence length="76" mass="8939">MGSPNIHHFILKNYLFKITPFFNKIQSFFDLFKTKKNTIAGQWCFRNVGKDKECEHKIGSNLLYVQLDKASIKSRD</sequence>
<organism evidence="1 2">
    <name type="scientific">Turicibacter faecis</name>
    <dbReference type="NCBI Taxonomy" id="2963365"/>
    <lineage>
        <taxon>Bacteria</taxon>
        <taxon>Bacillati</taxon>
        <taxon>Bacillota</taxon>
        <taxon>Erysipelotrichia</taxon>
        <taxon>Erysipelotrichales</taxon>
        <taxon>Turicibacteraceae</taxon>
        <taxon>Turicibacter</taxon>
    </lineage>
</organism>
<dbReference type="EMBL" id="AP028127">
    <property type="protein sequence ID" value="BEH90984.1"/>
    <property type="molecule type" value="Genomic_DNA"/>
</dbReference>
<reference evidence="1" key="1">
    <citation type="journal article" date="2024" name="Int. J. Syst. Evol. Microbiol.">
        <title>Turicibacter faecis sp. nov., isolated from faeces of heart failure mouse model.</title>
        <authorList>
            <person name="Imamura Y."/>
            <person name="Motooka D."/>
            <person name="Nakajima Y."/>
            <person name="Ito S."/>
            <person name="Kitakaze M."/>
            <person name="Iida T."/>
            <person name="Nakamura S."/>
        </authorList>
    </citation>
    <scope>NUCLEOTIDE SEQUENCE</scope>
    <source>
        <strain evidence="1">TC023</strain>
    </source>
</reference>
<evidence type="ECO:0000313" key="2">
    <source>
        <dbReference type="Proteomes" id="UP001432099"/>
    </source>
</evidence>
<gene>
    <name evidence="1" type="ORF">T23_10860</name>
</gene>
<evidence type="ECO:0000313" key="1">
    <source>
        <dbReference type="EMBL" id="BEH90984.1"/>
    </source>
</evidence>
<dbReference type="Proteomes" id="UP001432099">
    <property type="component" value="Chromosome"/>
</dbReference>